<dbReference type="InterPro" id="IPR030395">
    <property type="entry name" value="GP_PDE_dom"/>
</dbReference>
<organism evidence="2 3">
    <name type="scientific">Chitinophaga defluvii</name>
    <dbReference type="NCBI Taxonomy" id="3163343"/>
    <lineage>
        <taxon>Bacteria</taxon>
        <taxon>Pseudomonadati</taxon>
        <taxon>Bacteroidota</taxon>
        <taxon>Chitinophagia</taxon>
        <taxon>Chitinophagales</taxon>
        <taxon>Chitinophagaceae</taxon>
        <taxon>Chitinophaga</taxon>
    </lineage>
</organism>
<accession>A0ABV2TEA6</accession>
<dbReference type="RefSeq" id="WP_354663194.1">
    <property type="nucleotide sequence ID" value="NZ_JBEXAC010000002.1"/>
</dbReference>
<dbReference type="Gene3D" id="3.20.20.190">
    <property type="entry name" value="Phosphatidylinositol (PI) phosphodiesterase"/>
    <property type="match status" value="1"/>
</dbReference>
<dbReference type="PROSITE" id="PS50007">
    <property type="entry name" value="PIPLC_X_DOMAIN"/>
    <property type="match status" value="1"/>
</dbReference>
<dbReference type="Proteomes" id="UP001549749">
    <property type="component" value="Unassembled WGS sequence"/>
</dbReference>
<name>A0ABV2TEA6_9BACT</name>
<comment type="caution">
    <text evidence="2">The sequence shown here is derived from an EMBL/GenBank/DDBJ whole genome shotgun (WGS) entry which is preliminary data.</text>
</comment>
<dbReference type="Pfam" id="PF03009">
    <property type="entry name" value="GDPD"/>
    <property type="match status" value="1"/>
</dbReference>
<dbReference type="InterPro" id="IPR017946">
    <property type="entry name" value="PLC-like_Pdiesterase_TIM-brl"/>
</dbReference>
<dbReference type="PANTHER" id="PTHR46211:SF1">
    <property type="entry name" value="GLYCEROPHOSPHODIESTER PHOSPHODIESTERASE, CYTOPLASMIC"/>
    <property type="match status" value="1"/>
</dbReference>
<feature type="domain" description="GP-PDE" evidence="1">
    <location>
        <begin position="95"/>
        <end position="322"/>
    </location>
</feature>
<gene>
    <name evidence="2" type="ORF">ABR189_24860</name>
</gene>
<evidence type="ECO:0000259" key="1">
    <source>
        <dbReference type="PROSITE" id="PS51704"/>
    </source>
</evidence>
<dbReference type="PANTHER" id="PTHR46211">
    <property type="entry name" value="GLYCEROPHOSPHORYL DIESTER PHOSPHODIESTERASE"/>
    <property type="match status" value="1"/>
</dbReference>
<proteinExistence type="predicted"/>
<dbReference type="PROSITE" id="PS51704">
    <property type="entry name" value="GP_PDE"/>
    <property type="match status" value="1"/>
</dbReference>
<dbReference type="EMBL" id="JBEXAC010000002">
    <property type="protein sequence ID" value="MET7000640.1"/>
    <property type="molecule type" value="Genomic_DNA"/>
</dbReference>
<evidence type="ECO:0000313" key="2">
    <source>
        <dbReference type="EMBL" id="MET7000640.1"/>
    </source>
</evidence>
<sequence>MTFAQETSRLYLNEYTIPLNKKGAAIGKIFNKEGAVTNAKILKDEAGLFTIRKGVLQLKKKAALPAAGDFKYEVSVQSGDDVAAFVLVKDAFIKNKVIAHRGAWKNHAGSENSITSLKDAIKIGCEGSEFDLWLSSDNEIVVSHDPHIGGKAVEETSLAELQTVQLKNGDRVPTLEEFIKVAMDQHTTRLVVEMKPSAKGKGELLATKTVAMIHAMKAQAWVYYISFDYNILKKVLELDPLAKVAYLSGNKSPEQLKADKMWGLDYHMGEFEKNKQLIQDAKSKGITTNVWTVNDPAAMDVLLKDGVDYITTNEPEILLEKVKK</sequence>
<dbReference type="SUPFAM" id="SSF51695">
    <property type="entry name" value="PLC-like phosphodiesterases"/>
    <property type="match status" value="1"/>
</dbReference>
<evidence type="ECO:0000313" key="3">
    <source>
        <dbReference type="Proteomes" id="UP001549749"/>
    </source>
</evidence>
<protein>
    <submittedName>
        <fullName evidence="2">Glycerophosphodiester phosphodiesterase family protein</fullName>
    </submittedName>
</protein>
<reference evidence="2 3" key="1">
    <citation type="submission" date="2024-06" db="EMBL/GenBank/DDBJ databases">
        <title>Chitinophaga defluvii sp. nov., isolated from municipal sewage.</title>
        <authorList>
            <person name="Zhang L."/>
        </authorList>
    </citation>
    <scope>NUCLEOTIDE SEQUENCE [LARGE SCALE GENOMIC DNA]</scope>
    <source>
        <strain evidence="2 3">H8</strain>
    </source>
</reference>
<keyword evidence="3" id="KW-1185">Reference proteome</keyword>